<sequence length="140" mass="15088">MEFIREHADRREDENNGGLRWGVEPICTVLSEHGLPIAPSTYYADVNRPATSREHRDALLATEVRRVHASNYGVYGGGPGCGPGGRLVSKLTELQAPPEPADQLVREASGRGSAGAGSRAPRPSGSLRVSQWAEYNSHRG</sequence>
<evidence type="ECO:0008006" key="4">
    <source>
        <dbReference type="Google" id="ProtNLM"/>
    </source>
</evidence>
<name>A0ABN3KSM7_9MICO</name>
<keyword evidence="3" id="KW-1185">Reference proteome</keyword>
<protein>
    <recommendedName>
        <fullName evidence="4">Transposase</fullName>
    </recommendedName>
</protein>
<gene>
    <name evidence="2" type="ORF">GCM10009858_02710</name>
</gene>
<comment type="caution">
    <text evidence="2">The sequence shown here is derived from an EMBL/GenBank/DDBJ whole genome shotgun (WGS) entry which is preliminary data.</text>
</comment>
<evidence type="ECO:0000313" key="3">
    <source>
        <dbReference type="Proteomes" id="UP001500730"/>
    </source>
</evidence>
<accession>A0ABN3KSM7</accession>
<proteinExistence type="predicted"/>
<reference evidence="2 3" key="1">
    <citation type="journal article" date="2019" name="Int. J. Syst. Evol. Microbiol.">
        <title>The Global Catalogue of Microorganisms (GCM) 10K type strain sequencing project: providing services to taxonomists for standard genome sequencing and annotation.</title>
        <authorList>
            <consortium name="The Broad Institute Genomics Platform"/>
            <consortium name="The Broad Institute Genome Sequencing Center for Infectious Disease"/>
            <person name="Wu L."/>
            <person name="Ma J."/>
        </authorList>
    </citation>
    <scope>NUCLEOTIDE SEQUENCE [LARGE SCALE GENOMIC DNA]</scope>
    <source>
        <strain evidence="2 3">JCM 16259</strain>
    </source>
</reference>
<evidence type="ECO:0000256" key="1">
    <source>
        <dbReference type="SAM" id="MobiDB-lite"/>
    </source>
</evidence>
<feature type="compositionally biased region" description="Low complexity" evidence="1">
    <location>
        <begin position="116"/>
        <end position="126"/>
    </location>
</feature>
<feature type="region of interest" description="Disordered" evidence="1">
    <location>
        <begin position="95"/>
        <end position="140"/>
    </location>
</feature>
<dbReference type="EMBL" id="BAAARE010000001">
    <property type="protein sequence ID" value="GAA2468831.1"/>
    <property type="molecule type" value="Genomic_DNA"/>
</dbReference>
<evidence type="ECO:0000313" key="2">
    <source>
        <dbReference type="EMBL" id="GAA2468831.1"/>
    </source>
</evidence>
<dbReference type="Proteomes" id="UP001500730">
    <property type="component" value="Unassembled WGS sequence"/>
</dbReference>
<organism evidence="2 3">
    <name type="scientific">Terrabacter carboxydivorans</name>
    <dbReference type="NCBI Taxonomy" id="619730"/>
    <lineage>
        <taxon>Bacteria</taxon>
        <taxon>Bacillati</taxon>
        <taxon>Actinomycetota</taxon>
        <taxon>Actinomycetes</taxon>
        <taxon>Micrococcales</taxon>
        <taxon>Intrasporangiaceae</taxon>
        <taxon>Terrabacter</taxon>
    </lineage>
</organism>